<dbReference type="SUPFAM" id="SSF55729">
    <property type="entry name" value="Acyl-CoA N-acyltransferases (Nat)"/>
    <property type="match status" value="1"/>
</dbReference>
<dbReference type="InterPro" id="IPR016181">
    <property type="entry name" value="Acyl_CoA_acyltransferase"/>
</dbReference>
<dbReference type="PROSITE" id="PS51187">
    <property type="entry name" value="AUTOINDUCER_SYNTH_2"/>
    <property type="match status" value="1"/>
</dbReference>
<evidence type="ECO:0000313" key="7">
    <source>
        <dbReference type="EMBL" id="MEO3953224.1"/>
    </source>
</evidence>
<dbReference type="PANTHER" id="PTHR39322">
    <property type="entry name" value="ACYL-HOMOSERINE-LACTONE SYNTHASE"/>
    <property type="match status" value="1"/>
</dbReference>
<gene>
    <name evidence="7" type="ORF">ABH309_02055</name>
</gene>
<dbReference type="EC" id="2.3.1.184" evidence="6"/>
<comment type="caution">
    <text evidence="7">The sequence shown here is derived from an EMBL/GenBank/DDBJ whole genome shotgun (WGS) entry which is preliminary data.</text>
</comment>
<dbReference type="RefSeq" id="WP_166440057.1">
    <property type="nucleotide sequence ID" value="NZ_JBDJHV010000016.1"/>
</dbReference>
<evidence type="ECO:0000313" key="8">
    <source>
        <dbReference type="Proteomes" id="UP001438292"/>
    </source>
</evidence>
<evidence type="ECO:0000256" key="1">
    <source>
        <dbReference type="ARBA" id="ARBA00022654"/>
    </source>
</evidence>
<evidence type="ECO:0000256" key="4">
    <source>
        <dbReference type="ARBA" id="ARBA00022929"/>
    </source>
</evidence>
<keyword evidence="8" id="KW-1185">Reference proteome</keyword>
<reference evidence="7 8" key="1">
    <citation type="submission" date="2024-05" db="EMBL/GenBank/DDBJ databases">
        <authorList>
            <person name="De Oliveira J.P."/>
            <person name="Noriler S.A."/>
            <person name="De Oliveira A.G."/>
            <person name="Sipoli D.S."/>
        </authorList>
    </citation>
    <scope>NUCLEOTIDE SEQUENCE [LARGE SCALE GENOMIC DNA]</scope>
    <source>
        <strain evidence="7 8">LABIM186</strain>
    </source>
</reference>
<dbReference type="PANTHER" id="PTHR39322:SF1">
    <property type="entry name" value="ISOVALERYL-HOMOSERINE LACTONE SYNTHASE"/>
    <property type="match status" value="1"/>
</dbReference>
<protein>
    <recommendedName>
        <fullName evidence="6">Acyl-homoserine-lactone synthase</fullName>
        <ecNumber evidence="6">2.3.1.184</ecNumber>
    </recommendedName>
    <alternativeName>
        <fullName evidence="6">Autoinducer synthesis protein</fullName>
    </alternativeName>
</protein>
<proteinExistence type="inferred from homology"/>
<dbReference type="Pfam" id="PF00765">
    <property type="entry name" value="Autoind_synth"/>
    <property type="match status" value="1"/>
</dbReference>
<name>A0ABV0GZF3_9NEIS</name>
<sequence>MEKFFALESEGMILDRVHAHDVMVELMSFRHRVFRDRLKWLPASPDGLDWDEYDAFSANLAITRAGDVVGSVRFTPGSERYMLERDFSTLLVAGEKLRKGGDSAEISRFAMDAGKLSGVERSAASRLLYFALWQWASWNDIRWMYFVVEPCMYRRLVSLGLPVRPLGIPRPLGGGVLSMAGYFDWSAMNPEVIRSLRLRIASDAFQEQSHEFDCSH</sequence>
<evidence type="ECO:0000256" key="6">
    <source>
        <dbReference type="RuleBase" id="RU361135"/>
    </source>
</evidence>
<comment type="catalytic activity">
    <reaction evidence="6">
        <text>a fatty acyl-[ACP] + S-adenosyl-L-methionine = an N-acyl-L-homoserine lactone + S-methyl-5'-thioadenosine + holo-[ACP] + H(+)</text>
        <dbReference type="Rhea" id="RHEA:10096"/>
        <dbReference type="Rhea" id="RHEA-COMP:9685"/>
        <dbReference type="Rhea" id="RHEA-COMP:14125"/>
        <dbReference type="ChEBI" id="CHEBI:15378"/>
        <dbReference type="ChEBI" id="CHEBI:17509"/>
        <dbReference type="ChEBI" id="CHEBI:55474"/>
        <dbReference type="ChEBI" id="CHEBI:59789"/>
        <dbReference type="ChEBI" id="CHEBI:64479"/>
        <dbReference type="ChEBI" id="CHEBI:138651"/>
        <dbReference type="EC" id="2.3.1.184"/>
    </reaction>
</comment>
<keyword evidence="1 5" id="KW-0673">Quorum sensing</keyword>
<organism evidence="7 8">
    <name type="scientific">Chromobacterium piscinae</name>
    <dbReference type="NCBI Taxonomy" id="686831"/>
    <lineage>
        <taxon>Bacteria</taxon>
        <taxon>Pseudomonadati</taxon>
        <taxon>Pseudomonadota</taxon>
        <taxon>Betaproteobacteria</taxon>
        <taxon>Neisseriales</taxon>
        <taxon>Chromobacteriaceae</taxon>
        <taxon>Chromobacterium</taxon>
    </lineage>
</organism>
<evidence type="ECO:0000256" key="2">
    <source>
        <dbReference type="ARBA" id="ARBA00022679"/>
    </source>
</evidence>
<dbReference type="EMBL" id="JBDQQU010000001">
    <property type="protein sequence ID" value="MEO3953224.1"/>
    <property type="molecule type" value="Genomic_DNA"/>
</dbReference>
<evidence type="ECO:0000256" key="5">
    <source>
        <dbReference type="PROSITE-ProRule" id="PRU00533"/>
    </source>
</evidence>
<accession>A0ABV0GZF3</accession>
<keyword evidence="4 5" id="KW-0071">Autoinducer synthesis</keyword>
<comment type="similarity">
    <text evidence="5 6">Belongs to the autoinducer synthase family.</text>
</comment>
<keyword evidence="2 6" id="KW-0808">Transferase</keyword>
<dbReference type="Proteomes" id="UP001438292">
    <property type="component" value="Unassembled WGS sequence"/>
</dbReference>
<dbReference type="InterPro" id="IPR001690">
    <property type="entry name" value="Autoind_synthase"/>
</dbReference>
<keyword evidence="3 6" id="KW-0949">S-adenosyl-L-methionine</keyword>
<dbReference type="Gene3D" id="3.40.630.30">
    <property type="match status" value="1"/>
</dbReference>
<dbReference type="PRINTS" id="PR01549">
    <property type="entry name" value="AUTOINDCRSYN"/>
</dbReference>
<evidence type="ECO:0000256" key="3">
    <source>
        <dbReference type="ARBA" id="ARBA00022691"/>
    </source>
</evidence>